<dbReference type="InterPro" id="IPR011049">
    <property type="entry name" value="Serralysin-like_metalloprot_C"/>
</dbReference>
<evidence type="ECO:0000313" key="4">
    <source>
        <dbReference type="Proteomes" id="UP000637383"/>
    </source>
</evidence>
<keyword evidence="4" id="KW-1185">Reference proteome</keyword>
<comment type="caution">
    <text evidence="3">The sequence shown here is derived from an EMBL/GenBank/DDBJ whole genome shotgun (WGS) entry which is preliminary data.</text>
</comment>
<dbReference type="Pfam" id="PF00353">
    <property type="entry name" value="HemolysinCabind"/>
    <property type="match status" value="4"/>
</dbReference>
<dbReference type="PANTHER" id="PTHR38340">
    <property type="entry name" value="S-LAYER PROTEIN"/>
    <property type="match status" value="1"/>
</dbReference>
<accession>A0ABR8K819</accession>
<reference evidence="3 4" key="1">
    <citation type="journal article" date="2020" name="ISME J.">
        <title>Comparative genomics reveals insights into cyanobacterial evolution and habitat adaptation.</title>
        <authorList>
            <person name="Chen M.Y."/>
            <person name="Teng W.K."/>
            <person name="Zhao L."/>
            <person name="Hu C.X."/>
            <person name="Zhou Y.K."/>
            <person name="Han B.P."/>
            <person name="Song L.R."/>
            <person name="Shu W.S."/>
        </authorList>
    </citation>
    <scope>NUCLEOTIDE SEQUENCE [LARGE SCALE GENOMIC DNA]</scope>
    <source>
        <strain evidence="3 4">FACHB-159</strain>
    </source>
</reference>
<proteinExistence type="predicted"/>
<dbReference type="SUPFAM" id="SSF51120">
    <property type="entry name" value="beta-Roll"/>
    <property type="match status" value="2"/>
</dbReference>
<protein>
    <recommendedName>
        <fullName evidence="5">Calcium-binding protein</fullName>
    </recommendedName>
</protein>
<dbReference type="Proteomes" id="UP000637383">
    <property type="component" value="Unassembled WGS sequence"/>
</dbReference>
<comment type="subcellular location">
    <subcellularLocation>
        <location evidence="1">Secreted</location>
    </subcellularLocation>
</comment>
<dbReference type="PANTHER" id="PTHR38340:SF1">
    <property type="entry name" value="S-LAYER PROTEIN"/>
    <property type="match status" value="1"/>
</dbReference>
<dbReference type="InterPro" id="IPR050557">
    <property type="entry name" value="RTX_toxin/Mannuronan_C5-epim"/>
</dbReference>
<evidence type="ECO:0000313" key="3">
    <source>
        <dbReference type="EMBL" id="MBD2735632.1"/>
    </source>
</evidence>
<gene>
    <name evidence="3" type="ORF">H6H03_17315</name>
</gene>
<dbReference type="RefSeq" id="WP_190956281.1">
    <property type="nucleotide sequence ID" value="NZ_JACJTU010000015.1"/>
</dbReference>
<dbReference type="InterPro" id="IPR001343">
    <property type="entry name" value="Hemolysn_Ca-bd"/>
</dbReference>
<evidence type="ECO:0008006" key="5">
    <source>
        <dbReference type="Google" id="ProtNLM"/>
    </source>
</evidence>
<dbReference type="EMBL" id="JACJTU010000015">
    <property type="protein sequence ID" value="MBD2735632.1"/>
    <property type="molecule type" value="Genomic_DNA"/>
</dbReference>
<keyword evidence="2" id="KW-0964">Secreted</keyword>
<organism evidence="3 4">
    <name type="scientific">Nostoc paludosum FACHB-159</name>
    <dbReference type="NCBI Taxonomy" id="2692908"/>
    <lineage>
        <taxon>Bacteria</taxon>
        <taxon>Bacillati</taxon>
        <taxon>Cyanobacteriota</taxon>
        <taxon>Cyanophyceae</taxon>
        <taxon>Nostocales</taxon>
        <taxon>Nostocaceae</taxon>
        <taxon>Nostoc</taxon>
    </lineage>
</organism>
<sequence>MANFEGTFGNDVFTGTIDSEILNGNAGDDYLQAGAGNDTISGGSGFKDLLFGEDGNDIITDSDGILGAHGGAGNDTITVTFAANWDNDSNPSNAPRSDGKITGGYGDDIITVTMNNSNFFLNLKGDEPASNTPQDGNDTVTLLGTYANAVIDLGGGNDTLNGGAGSDNISGGNDNDLLLGGGGIDQLAGQNGNDTLRGGTGNDNLIGGAGNDVFVLAATEGRDTISDFTDTQDQLGLAGGLTFGQLSITAVGTDTQIAIATTNEVLAILTGINPIAINAGDFISV</sequence>
<dbReference type="PROSITE" id="PS00330">
    <property type="entry name" value="HEMOLYSIN_CALCIUM"/>
    <property type="match status" value="2"/>
</dbReference>
<name>A0ABR8K819_9NOSO</name>
<dbReference type="Gene3D" id="2.150.10.10">
    <property type="entry name" value="Serralysin-like metalloprotease, C-terminal"/>
    <property type="match status" value="2"/>
</dbReference>
<evidence type="ECO:0000256" key="2">
    <source>
        <dbReference type="ARBA" id="ARBA00022525"/>
    </source>
</evidence>
<dbReference type="InterPro" id="IPR018511">
    <property type="entry name" value="Hemolysin-typ_Ca-bd_CS"/>
</dbReference>
<dbReference type="PRINTS" id="PR00313">
    <property type="entry name" value="CABNDNGRPT"/>
</dbReference>
<evidence type="ECO:0000256" key="1">
    <source>
        <dbReference type="ARBA" id="ARBA00004613"/>
    </source>
</evidence>